<organism evidence="2">
    <name type="scientific">marine sediment metagenome</name>
    <dbReference type="NCBI Taxonomy" id="412755"/>
    <lineage>
        <taxon>unclassified sequences</taxon>
        <taxon>metagenomes</taxon>
        <taxon>ecological metagenomes</taxon>
    </lineage>
</organism>
<comment type="caution">
    <text evidence="2">The sequence shown here is derived from an EMBL/GenBank/DDBJ whole genome shotgun (WGS) entry which is preliminary data.</text>
</comment>
<keyword evidence="1" id="KW-1133">Transmembrane helix</keyword>
<evidence type="ECO:0000313" key="2">
    <source>
        <dbReference type="EMBL" id="KKN76409.1"/>
    </source>
</evidence>
<reference evidence="2" key="1">
    <citation type="journal article" date="2015" name="Nature">
        <title>Complex archaea that bridge the gap between prokaryotes and eukaryotes.</title>
        <authorList>
            <person name="Spang A."/>
            <person name="Saw J.H."/>
            <person name="Jorgensen S.L."/>
            <person name="Zaremba-Niedzwiedzka K."/>
            <person name="Martijn J."/>
            <person name="Lind A.E."/>
            <person name="van Eijk R."/>
            <person name="Schleper C."/>
            <person name="Guy L."/>
            <person name="Ettema T.J."/>
        </authorList>
    </citation>
    <scope>NUCLEOTIDE SEQUENCE</scope>
</reference>
<keyword evidence="1" id="KW-0472">Membrane</keyword>
<dbReference type="EMBL" id="LAZR01000296">
    <property type="protein sequence ID" value="KKN76409.1"/>
    <property type="molecule type" value="Genomic_DNA"/>
</dbReference>
<proteinExistence type="predicted"/>
<feature type="transmembrane region" description="Helical" evidence="1">
    <location>
        <begin position="26"/>
        <end position="46"/>
    </location>
</feature>
<keyword evidence="1" id="KW-0812">Transmembrane</keyword>
<protein>
    <submittedName>
        <fullName evidence="2">Uncharacterized protein</fullName>
    </submittedName>
</protein>
<gene>
    <name evidence="2" type="ORF">LCGC14_0370950</name>
</gene>
<dbReference type="AlphaFoldDB" id="A0A0F9TB71"/>
<accession>A0A0F9TB71</accession>
<evidence type="ECO:0000256" key="1">
    <source>
        <dbReference type="SAM" id="Phobius"/>
    </source>
</evidence>
<name>A0A0F9TB71_9ZZZZ</name>
<sequence length="51" mass="6069">MTIINLEITTYLFALQIMENIKTRRALFAIVITKSMISIDLFYLGFNYYRT</sequence>